<organism evidence="2 3">
    <name type="scientific">Acinonyx jubatus</name>
    <name type="common">Cheetah</name>
    <dbReference type="NCBI Taxonomy" id="32536"/>
    <lineage>
        <taxon>Eukaryota</taxon>
        <taxon>Metazoa</taxon>
        <taxon>Chordata</taxon>
        <taxon>Craniata</taxon>
        <taxon>Vertebrata</taxon>
        <taxon>Euteleostomi</taxon>
        <taxon>Mammalia</taxon>
        <taxon>Eutheria</taxon>
        <taxon>Laurasiatheria</taxon>
        <taxon>Carnivora</taxon>
        <taxon>Feliformia</taxon>
        <taxon>Felidae</taxon>
        <taxon>Felinae</taxon>
        <taxon>Acinonyx</taxon>
    </lineage>
</organism>
<evidence type="ECO:0000313" key="2">
    <source>
        <dbReference type="Proteomes" id="UP001652583"/>
    </source>
</evidence>
<dbReference type="InterPro" id="IPR036051">
    <property type="entry name" value="KRAB_dom_sf"/>
</dbReference>
<protein>
    <submittedName>
        <fullName evidence="3">Zinc finger protein 679-like isoform X1</fullName>
    </submittedName>
</protein>
<evidence type="ECO:0000313" key="3">
    <source>
        <dbReference type="RefSeq" id="XP_053066677.1"/>
    </source>
</evidence>
<dbReference type="PANTHER" id="PTHR23232">
    <property type="entry name" value="KRAB DOMAIN C2H2 ZINC FINGER"/>
    <property type="match status" value="1"/>
</dbReference>
<dbReference type="Pfam" id="PF01352">
    <property type="entry name" value="KRAB"/>
    <property type="match status" value="1"/>
</dbReference>
<dbReference type="InterPro" id="IPR050169">
    <property type="entry name" value="Krueppel_C2H2_ZnF"/>
</dbReference>
<sequence>MASSQELLTFRDVAIEFSQDEWGFLNVVQWELYRDVMLENYGHLLFLGLAVSKPDLVMFLEEKKELCDVNEKETIATPPGTADLQGCGHRILPGRMGMPEPESARTVQGCDVRDLWTPPLLGVASSLEFSRSASLAEKDPTGHCTAPEQKLYLHMAPRTSCQNHA</sequence>
<dbReference type="CDD" id="cd07765">
    <property type="entry name" value="KRAB_A-box"/>
    <property type="match status" value="1"/>
</dbReference>
<dbReference type="SMART" id="SM00349">
    <property type="entry name" value="KRAB"/>
    <property type="match status" value="1"/>
</dbReference>
<gene>
    <name evidence="3" type="primary">LOC106980912</name>
</gene>
<dbReference type="RefSeq" id="XP_053066677.1">
    <property type="nucleotide sequence ID" value="XM_053210702.1"/>
</dbReference>
<dbReference type="PANTHER" id="PTHR23232:SF160">
    <property type="entry name" value="KRAB DOMAIN-CONTAINING PROTEIN"/>
    <property type="match status" value="1"/>
</dbReference>
<dbReference type="GeneID" id="106980912"/>
<dbReference type="SUPFAM" id="SSF109640">
    <property type="entry name" value="KRAB domain (Kruppel-associated box)"/>
    <property type="match status" value="1"/>
</dbReference>
<dbReference type="InterPro" id="IPR001909">
    <property type="entry name" value="KRAB"/>
</dbReference>
<proteinExistence type="predicted"/>
<accession>A0ABM3P4S3</accession>
<feature type="domain" description="KRAB" evidence="1">
    <location>
        <begin position="8"/>
        <end position="79"/>
    </location>
</feature>
<dbReference type="PROSITE" id="PS50805">
    <property type="entry name" value="KRAB"/>
    <property type="match status" value="1"/>
</dbReference>
<keyword evidence="2" id="KW-1185">Reference proteome</keyword>
<reference evidence="3" key="1">
    <citation type="submission" date="2025-08" db="UniProtKB">
        <authorList>
            <consortium name="RefSeq"/>
        </authorList>
    </citation>
    <scope>IDENTIFICATION</scope>
    <source>
        <tissue evidence="3">Blood</tissue>
    </source>
</reference>
<dbReference type="Gene3D" id="6.10.140.140">
    <property type="match status" value="1"/>
</dbReference>
<evidence type="ECO:0000259" key="1">
    <source>
        <dbReference type="PROSITE" id="PS50805"/>
    </source>
</evidence>
<name>A0ABM3P4S3_ACIJB</name>
<dbReference type="Proteomes" id="UP001652583">
    <property type="component" value="Chromosome E2"/>
</dbReference>